<keyword evidence="1" id="KW-0472">Membrane</keyword>
<dbReference type="EMBL" id="CP073720">
    <property type="protein sequence ID" value="UWP80088.1"/>
    <property type="molecule type" value="Genomic_DNA"/>
</dbReference>
<evidence type="ECO:0000313" key="2">
    <source>
        <dbReference type="EMBL" id="UWP80088.1"/>
    </source>
</evidence>
<feature type="transmembrane region" description="Helical" evidence="1">
    <location>
        <begin position="6"/>
        <end position="27"/>
    </location>
</feature>
<accession>A0ABY5VQN7</accession>
<protein>
    <submittedName>
        <fullName evidence="2">Uncharacterized protein</fullName>
    </submittedName>
</protein>
<proteinExistence type="predicted"/>
<gene>
    <name evidence="2" type="ORF">Dfulv_33670</name>
</gene>
<keyword evidence="1" id="KW-1133">Transmembrane helix</keyword>
<dbReference type="RefSeq" id="WP_259857846.1">
    <property type="nucleotide sequence ID" value="NZ_BAAAST010000016.1"/>
</dbReference>
<evidence type="ECO:0000313" key="3">
    <source>
        <dbReference type="Proteomes" id="UP001059617"/>
    </source>
</evidence>
<dbReference type="Proteomes" id="UP001059617">
    <property type="component" value="Chromosome"/>
</dbReference>
<sequence length="80" mass="8918">MSRDFALLLIWLGVLGMLKFGLIRIVVRGRRTDVRDVLAIILTEARRRRLERWARFAPVGVAASLALIVVGVVTGFAIES</sequence>
<evidence type="ECO:0000256" key="1">
    <source>
        <dbReference type="SAM" id="Phobius"/>
    </source>
</evidence>
<keyword evidence="1" id="KW-0812">Transmembrane</keyword>
<name>A0ABY5VQN7_9ACTN</name>
<reference evidence="2" key="1">
    <citation type="submission" date="2021-04" db="EMBL/GenBank/DDBJ databases">
        <authorList>
            <person name="Hartkoorn R.C."/>
            <person name="Beaudoing E."/>
            <person name="Hot D."/>
        </authorList>
    </citation>
    <scope>NUCLEOTIDE SEQUENCE</scope>
    <source>
        <strain evidence="2">NRRL B-16292</strain>
    </source>
</reference>
<feature type="transmembrane region" description="Helical" evidence="1">
    <location>
        <begin position="56"/>
        <end position="78"/>
    </location>
</feature>
<keyword evidence="3" id="KW-1185">Reference proteome</keyword>
<reference evidence="2" key="2">
    <citation type="submission" date="2022-09" db="EMBL/GenBank/DDBJ databases">
        <title>Biosynthetic gene clusters of Dactylosporangioum fulvum.</title>
        <authorList>
            <person name="Caradec T."/>
        </authorList>
    </citation>
    <scope>NUCLEOTIDE SEQUENCE</scope>
    <source>
        <strain evidence="2">NRRL B-16292</strain>
    </source>
</reference>
<organism evidence="2 3">
    <name type="scientific">Dactylosporangium fulvum</name>
    <dbReference type="NCBI Taxonomy" id="53359"/>
    <lineage>
        <taxon>Bacteria</taxon>
        <taxon>Bacillati</taxon>
        <taxon>Actinomycetota</taxon>
        <taxon>Actinomycetes</taxon>
        <taxon>Micromonosporales</taxon>
        <taxon>Micromonosporaceae</taxon>
        <taxon>Dactylosporangium</taxon>
    </lineage>
</organism>